<sequence>MQHQVECLLETARGPNSMIATRSRRCSGVFIIHDNGFPGRVAIWGMSWMDFRGRLPALFLAAFSFRCKFTMQRLVSSSLIRIKADRCLIKG</sequence>
<name>A0A0C3CDK8_HEBCY</name>
<dbReference type="HOGENOM" id="CLU_2427239_0_0_1"/>
<gene>
    <name evidence="1" type="ORF">M413DRAFT_130896</name>
</gene>
<proteinExistence type="predicted"/>
<organism evidence="1 2">
    <name type="scientific">Hebeloma cylindrosporum</name>
    <dbReference type="NCBI Taxonomy" id="76867"/>
    <lineage>
        <taxon>Eukaryota</taxon>
        <taxon>Fungi</taxon>
        <taxon>Dikarya</taxon>
        <taxon>Basidiomycota</taxon>
        <taxon>Agaricomycotina</taxon>
        <taxon>Agaricomycetes</taxon>
        <taxon>Agaricomycetidae</taxon>
        <taxon>Agaricales</taxon>
        <taxon>Agaricineae</taxon>
        <taxon>Hymenogastraceae</taxon>
        <taxon>Hebeloma</taxon>
    </lineage>
</organism>
<evidence type="ECO:0000313" key="1">
    <source>
        <dbReference type="EMBL" id="KIM42314.1"/>
    </source>
</evidence>
<reference evidence="1 2" key="1">
    <citation type="submission" date="2014-04" db="EMBL/GenBank/DDBJ databases">
        <authorList>
            <consortium name="DOE Joint Genome Institute"/>
            <person name="Kuo A."/>
            <person name="Gay G."/>
            <person name="Dore J."/>
            <person name="Kohler A."/>
            <person name="Nagy L.G."/>
            <person name="Floudas D."/>
            <person name="Copeland A."/>
            <person name="Barry K.W."/>
            <person name="Cichocki N."/>
            <person name="Veneault-Fourrey C."/>
            <person name="LaButti K."/>
            <person name="Lindquist E.A."/>
            <person name="Lipzen A."/>
            <person name="Lundell T."/>
            <person name="Morin E."/>
            <person name="Murat C."/>
            <person name="Sun H."/>
            <person name="Tunlid A."/>
            <person name="Henrissat B."/>
            <person name="Grigoriev I.V."/>
            <person name="Hibbett D.S."/>
            <person name="Martin F."/>
            <person name="Nordberg H.P."/>
            <person name="Cantor M.N."/>
            <person name="Hua S.X."/>
        </authorList>
    </citation>
    <scope>NUCLEOTIDE SEQUENCE [LARGE SCALE GENOMIC DNA]</scope>
    <source>
        <strain evidence="2">h7</strain>
    </source>
</reference>
<protein>
    <submittedName>
        <fullName evidence="1">Uncharacterized protein</fullName>
    </submittedName>
</protein>
<evidence type="ECO:0000313" key="2">
    <source>
        <dbReference type="Proteomes" id="UP000053424"/>
    </source>
</evidence>
<dbReference type="AlphaFoldDB" id="A0A0C3CDK8"/>
<dbReference type="EMBL" id="KN831778">
    <property type="protein sequence ID" value="KIM42314.1"/>
    <property type="molecule type" value="Genomic_DNA"/>
</dbReference>
<keyword evidence="2" id="KW-1185">Reference proteome</keyword>
<dbReference type="Proteomes" id="UP000053424">
    <property type="component" value="Unassembled WGS sequence"/>
</dbReference>
<accession>A0A0C3CDK8</accession>
<reference evidence="2" key="2">
    <citation type="submission" date="2015-01" db="EMBL/GenBank/DDBJ databases">
        <title>Evolutionary Origins and Diversification of the Mycorrhizal Mutualists.</title>
        <authorList>
            <consortium name="DOE Joint Genome Institute"/>
            <consortium name="Mycorrhizal Genomics Consortium"/>
            <person name="Kohler A."/>
            <person name="Kuo A."/>
            <person name="Nagy L.G."/>
            <person name="Floudas D."/>
            <person name="Copeland A."/>
            <person name="Barry K.W."/>
            <person name="Cichocki N."/>
            <person name="Veneault-Fourrey C."/>
            <person name="LaButti K."/>
            <person name="Lindquist E.A."/>
            <person name="Lipzen A."/>
            <person name="Lundell T."/>
            <person name="Morin E."/>
            <person name="Murat C."/>
            <person name="Riley R."/>
            <person name="Ohm R."/>
            <person name="Sun H."/>
            <person name="Tunlid A."/>
            <person name="Henrissat B."/>
            <person name="Grigoriev I.V."/>
            <person name="Hibbett D.S."/>
            <person name="Martin F."/>
        </authorList>
    </citation>
    <scope>NUCLEOTIDE SEQUENCE [LARGE SCALE GENOMIC DNA]</scope>
    <source>
        <strain evidence="2">h7</strain>
    </source>
</reference>